<evidence type="ECO:0000259" key="2">
    <source>
        <dbReference type="Pfam" id="PF18566"/>
    </source>
</evidence>
<evidence type="ECO:0000256" key="1">
    <source>
        <dbReference type="SAM" id="SignalP"/>
    </source>
</evidence>
<feature type="domain" description="Linalool dehydratase/isomerase" evidence="2">
    <location>
        <begin position="1"/>
        <end position="265"/>
    </location>
</feature>
<dbReference type="AlphaFoldDB" id="A0A6A7BEJ4"/>
<dbReference type="EMBL" id="MU006294">
    <property type="protein sequence ID" value="KAF2853753.1"/>
    <property type="molecule type" value="Genomic_DNA"/>
</dbReference>
<organism evidence="3 4">
    <name type="scientific">Plenodomus tracheiphilus IPT5</name>
    <dbReference type="NCBI Taxonomy" id="1408161"/>
    <lineage>
        <taxon>Eukaryota</taxon>
        <taxon>Fungi</taxon>
        <taxon>Dikarya</taxon>
        <taxon>Ascomycota</taxon>
        <taxon>Pezizomycotina</taxon>
        <taxon>Dothideomycetes</taxon>
        <taxon>Pleosporomycetidae</taxon>
        <taxon>Pleosporales</taxon>
        <taxon>Pleosporineae</taxon>
        <taxon>Leptosphaeriaceae</taxon>
        <taxon>Plenodomus</taxon>
    </lineage>
</organism>
<evidence type="ECO:0000313" key="4">
    <source>
        <dbReference type="Proteomes" id="UP000799423"/>
    </source>
</evidence>
<sequence length="325" mass="36926">MYSGYLLLMMSLYAMLFDNDEFEKPGSIKFTWDPLFWGMGTEVFEYDNRSLQDVILKGVEGNGWLGVCCEPNLVFVVIAVRYYDIREGTKLVAEMTQKYSEAWDKKGMVQPDGMYADWLMLKQDVTIPPRDVPYGAMPLRQIGFTAWANAFLHAWNPSLVRPLFDAQSKGHFTRINNQYHAHPDGFANPFGHLVRTQNADPTSKIPQLTPIANPFPPTYTYGVLTQWLSELPGKAEILPDLLASADTHLNPTWERSGLYYPRQDEQLPDTADTGITYMNPFSGNAPMGYARLNVPNGQNIMYTSPWTKEDLAKRPYVDGVMELII</sequence>
<name>A0A6A7BEJ4_9PLEO</name>
<protein>
    <recommendedName>
        <fullName evidence="2">Linalool dehydratase/isomerase domain-containing protein</fullName>
    </recommendedName>
</protein>
<keyword evidence="1" id="KW-0732">Signal</keyword>
<evidence type="ECO:0000313" key="3">
    <source>
        <dbReference type="EMBL" id="KAF2853753.1"/>
    </source>
</evidence>
<feature type="signal peptide" evidence="1">
    <location>
        <begin position="1"/>
        <end position="16"/>
    </location>
</feature>
<feature type="chain" id="PRO_5025572289" description="Linalool dehydratase/isomerase domain-containing protein" evidence="1">
    <location>
        <begin position="17"/>
        <end position="325"/>
    </location>
</feature>
<dbReference type="Proteomes" id="UP000799423">
    <property type="component" value="Unassembled WGS sequence"/>
</dbReference>
<reference evidence="3" key="1">
    <citation type="submission" date="2020-01" db="EMBL/GenBank/DDBJ databases">
        <authorList>
            <consortium name="DOE Joint Genome Institute"/>
            <person name="Haridas S."/>
            <person name="Albert R."/>
            <person name="Binder M."/>
            <person name="Bloem J."/>
            <person name="Labutti K."/>
            <person name="Salamov A."/>
            <person name="Andreopoulos B."/>
            <person name="Baker S.E."/>
            <person name="Barry K."/>
            <person name="Bills G."/>
            <person name="Bluhm B.H."/>
            <person name="Cannon C."/>
            <person name="Castanera R."/>
            <person name="Culley D.E."/>
            <person name="Daum C."/>
            <person name="Ezra D."/>
            <person name="Gonzalez J.B."/>
            <person name="Henrissat B."/>
            <person name="Kuo A."/>
            <person name="Liang C."/>
            <person name="Lipzen A."/>
            <person name="Lutzoni F."/>
            <person name="Magnuson J."/>
            <person name="Mondo S."/>
            <person name="Nolan M."/>
            <person name="Ohm R."/>
            <person name="Pangilinan J."/>
            <person name="Park H.-J."/>
            <person name="Ramirez L."/>
            <person name="Alfaro M."/>
            <person name="Sun H."/>
            <person name="Tritt A."/>
            <person name="Yoshinaga Y."/>
            <person name="Zwiers L.-H."/>
            <person name="Turgeon B.G."/>
            <person name="Goodwin S.B."/>
            <person name="Spatafora J.W."/>
            <person name="Crous P.W."/>
            <person name="Grigoriev I.V."/>
        </authorList>
    </citation>
    <scope>NUCLEOTIDE SEQUENCE</scope>
    <source>
        <strain evidence="3">IPT5</strain>
    </source>
</reference>
<accession>A0A6A7BEJ4</accession>
<proteinExistence type="predicted"/>
<dbReference type="OrthoDB" id="9979195at2759"/>
<gene>
    <name evidence="3" type="ORF">T440DRAFT_552383</name>
</gene>
<dbReference type="Pfam" id="PF18566">
    <property type="entry name" value="Ldi"/>
    <property type="match status" value="1"/>
</dbReference>
<keyword evidence="4" id="KW-1185">Reference proteome</keyword>
<dbReference type="InterPro" id="IPR041411">
    <property type="entry name" value="Ldi"/>
</dbReference>